<dbReference type="InterPro" id="IPR001623">
    <property type="entry name" value="DnaJ_domain"/>
</dbReference>
<gene>
    <name evidence="4" type="ORF">DFR34_11261</name>
</gene>
<dbReference type="InterPro" id="IPR010295">
    <property type="entry name" value="DUF898"/>
</dbReference>
<dbReference type="EMBL" id="QJKI01000012">
    <property type="protein sequence ID" value="PXX78342.1"/>
    <property type="molecule type" value="Genomic_DNA"/>
</dbReference>
<dbReference type="Gene3D" id="1.10.287.110">
    <property type="entry name" value="DnaJ domain"/>
    <property type="match status" value="1"/>
</dbReference>
<evidence type="ECO:0000256" key="1">
    <source>
        <dbReference type="SAM" id="MobiDB-lite"/>
    </source>
</evidence>
<dbReference type="SUPFAM" id="SSF46565">
    <property type="entry name" value="Chaperone J-domain"/>
    <property type="match status" value="1"/>
</dbReference>
<evidence type="ECO:0000256" key="2">
    <source>
        <dbReference type="SAM" id="Phobius"/>
    </source>
</evidence>
<keyword evidence="2" id="KW-1133">Transmembrane helix</keyword>
<dbReference type="CDD" id="cd06257">
    <property type="entry name" value="DnaJ"/>
    <property type="match status" value="1"/>
</dbReference>
<dbReference type="InterPro" id="IPR036869">
    <property type="entry name" value="J_dom_sf"/>
</dbReference>
<dbReference type="PROSITE" id="PS50076">
    <property type="entry name" value="DNAJ_2"/>
    <property type="match status" value="1"/>
</dbReference>
<keyword evidence="2" id="KW-0812">Transmembrane</keyword>
<evidence type="ECO:0000313" key="5">
    <source>
        <dbReference type="Proteomes" id="UP000247555"/>
    </source>
</evidence>
<dbReference type="Proteomes" id="UP000247555">
    <property type="component" value="Unassembled WGS sequence"/>
</dbReference>
<dbReference type="SMART" id="SM00271">
    <property type="entry name" value="DnaJ"/>
    <property type="match status" value="1"/>
</dbReference>
<accession>A0A318KP98</accession>
<feature type="transmembrane region" description="Helical" evidence="2">
    <location>
        <begin position="105"/>
        <end position="128"/>
    </location>
</feature>
<keyword evidence="5" id="KW-1185">Reference proteome</keyword>
<organism evidence="4 5">
    <name type="scientific">Rivihabitans pingtungensis</name>
    <dbReference type="NCBI Taxonomy" id="1054498"/>
    <lineage>
        <taxon>Bacteria</taxon>
        <taxon>Pseudomonadati</taxon>
        <taxon>Pseudomonadota</taxon>
        <taxon>Betaproteobacteria</taxon>
        <taxon>Neisseriales</taxon>
        <taxon>Aquaspirillaceae</taxon>
        <taxon>Rivihabitans</taxon>
    </lineage>
</organism>
<dbReference type="Pfam" id="PF00226">
    <property type="entry name" value="DnaJ"/>
    <property type="match status" value="1"/>
</dbReference>
<feature type="transmembrane region" description="Helical" evidence="2">
    <location>
        <begin position="161"/>
        <end position="177"/>
    </location>
</feature>
<keyword evidence="2" id="KW-0472">Membrane</keyword>
<feature type="transmembrane region" description="Helical" evidence="2">
    <location>
        <begin position="277"/>
        <end position="299"/>
    </location>
</feature>
<feature type="transmembrane region" description="Helical" evidence="2">
    <location>
        <begin position="371"/>
        <end position="391"/>
    </location>
</feature>
<dbReference type="RefSeq" id="WP_110391042.1">
    <property type="nucleotide sequence ID" value="NZ_QJKI01000012.1"/>
</dbReference>
<feature type="compositionally biased region" description="Pro residues" evidence="1">
    <location>
        <begin position="72"/>
        <end position="84"/>
    </location>
</feature>
<evidence type="ECO:0000313" key="4">
    <source>
        <dbReference type="EMBL" id="PXX78342.1"/>
    </source>
</evidence>
<feature type="transmembrane region" description="Helical" evidence="2">
    <location>
        <begin position="320"/>
        <end position="340"/>
    </location>
</feature>
<name>A0A318KP98_9NEIS</name>
<comment type="caution">
    <text evidence="4">The sequence shown here is derived from an EMBL/GenBank/DDBJ whole genome shotgun (WGS) entry which is preliminary data.</text>
</comment>
<dbReference type="PRINTS" id="PR00625">
    <property type="entry name" value="JDOMAIN"/>
</dbReference>
<feature type="domain" description="J" evidence="3">
    <location>
        <begin position="3"/>
        <end position="66"/>
    </location>
</feature>
<dbReference type="OrthoDB" id="9765721at2"/>
<dbReference type="Pfam" id="PF05987">
    <property type="entry name" value="DUF898"/>
    <property type="match status" value="1"/>
</dbReference>
<reference evidence="4 5" key="1">
    <citation type="submission" date="2018-05" db="EMBL/GenBank/DDBJ databases">
        <title>Genomic Encyclopedia of Type Strains, Phase IV (KMG-IV): sequencing the most valuable type-strain genomes for metagenomic binning, comparative biology and taxonomic classification.</title>
        <authorList>
            <person name="Goeker M."/>
        </authorList>
    </citation>
    <scope>NUCLEOTIDE SEQUENCE [LARGE SCALE GENOMIC DNA]</scope>
    <source>
        <strain evidence="4 5">DSM 29661</strain>
    </source>
</reference>
<feature type="region of interest" description="Disordered" evidence="1">
    <location>
        <begin position="62"/>
        <end position="84"/>
    </location>
</feature>
<proteinExistence type="predicted"/>
<protein>
    <submittedName>
        <fullName evidence="4">Uncharacterized membrane protein YjgN (DUF898 family)</fullName>
    </submittedName>
</protein>
<evidence type="ECO:0000259" key="3">
    <source>
        <dbReference type="PROSITE" id="PS50076"/>
    </source>
</evidence>
<dbReference type="AlphaFoldDB" id="A0A318KP98"/>
<feature type="transmembrane region" description="Helical" evidence="2">
    <location>
        <begin position="223"/>
        <end position="242"/>
    </location>
</feature>
<sequence>MASHYAVLGLTPDASQEDISRAYLAQLGQLQRMAPGPAAQALHAELDQAFDVLYDPKRREAYDAGHSRTPPAAEPEPAAPIPVAPPASPAEGVIKRFEFVGEGGAYFRIWIVNLLLSIVTLGVYSAWAKVRREQFFHRNLLLDNAGFDYHAKPMAILRGRGIAVVALMGVMLCQELGPVPYVLSLLAITLATPWLLLNALRFRAANTSYRGLRYHFDARASKVYQVFLGYGLLSVVTLGLAFPLQLRAVYRLIANHLSYGSLRHRCEVPLGALLRYLLPPIVVAMLVCLALLAVWAGSSESAQALSENADADMMDFSEELGLYVMALIPLWLMFRVWWAAAKLCCRNVMWNHTQMGPHRFYSALPVGEYLVLQWVNSMMIGFSLGLLTPFARVRDAQFQARYLALNMQGTLDDVIATAQQQASAVGDEMAEAFALDTGL</sequence>
<feature type="transmembrane region" description="Helical" evidence="2">
    <location>
        <begin position="183"/>
        <end position="202"/>
    </location>
</feature>